<dbReference type="CDD" id="cd00865">
    <property type="entry name" value="PEBP_bact_arch"/>
    <property type="match status" value="1"/>
</dbReference>
<dbReference type="RefSeq" id="WP_127728249.1">
    <property type="nucleotide sequence ID" value="NZ_SACP01000006.1"/>
</dbReference>
<proteinExistence type="predicted"/>
<dbReference type="PANTHER" id="PTHR30289:SF1">
    <property type="entry name" value="PEBP (PHOSPHATIDYLETHANOLAMINE-BINDING PROTEIN) FAMILY PROTEIN"/>
    <property type="match status" value="1"/>
</dbReference>
<comment type="caution">
    <text evidence="1">The sequence shown here is derived from an EMBL/GenBank/DDBJ whole genome shotgun (WGS) entry which is preliminary data.</text>
</comment>
<dbReference type="NCBIfam" id="TIGR00481">
    <property type="entry name" value="YbhB/YbcL family Raf kinase inhibitor-like protein"/>
    <property type="match status" value="1"/>
</dbReference>
<dbReference type="Proteomes" id="UP000286997">
    <property type="component" value="Unassembled WGS sequence"/>
</dbReference>
<dbReference type="Pfam" id="PF01161">
    <property type="entry name" value="PBP"/>
    <property type="match status" value="1"/>
</dbReference>
<reference evidence="1 2" key="1">
    <citation type="submission" date="2019-01" db="EMBL/GenBank/DDBJ databases">
        <authorList>
            <person name="Chen W.-M."/>
        </authorList>
    </citation>
    <scope>NUCLEOTIDE SEQUENCE [LARGE SCALE GENOMIC DNA]</scope>
    <source>
        <strain evidence="1 2">TER-1</strain>
    </source>
</reference>
<evidence type="ECO:0000313" key="1">
    <source>
        <dbReference type="EMBL" id="RVU19314.1"/>
    </source>
</evidence>
<dbReference type="InterPro" id="IPR005247">
    <property type="entry name" value="YbhB_YbcL/LppC-like"/>
</dbReference>
<gene>
    <name evidence="1" type="ORF">EOE48_07890</name>
</gene>
<dbReference type="OrthoDB" id="9797506at2"/>
<dbReference type="EMBL" id="SACP01000006">
    <property type="protein sequence ID" value="RVU19314.1"/>
    <property type="molecule type" value="Genomic_DNA"/>
</dbReference>
<dbReference type="InterPro" id="IPR036610">
    <property type="entry name" value="PEBP-like_sf"/>
</dbReference>
<dbReference type="InterPro" id="IPR008914">
    <property type="entry name" value="PEBP"/>
</dbReference>
<protein>
    <submittedName>
        <fullName evidence="1">YbhB/YbcL family Raf kinase inhibitor-like protein</fullName>
    </submittedName>
</protein>
<dbReference type="SUPFAM" id="SSF49777">
    <property type="entry name" value="PEBP-like"/>
    <property type="match status" value="1"/>
</dbReference>
<organism evidence="1 2">
    <name type="scientific">Methylobacterium oryzihabitans</name>
    <dbReference type="NCBI Taxonomy" id="2499852"/>
    <lineage>
        <taxon>Bacteria</taxon>
        <taxon>Pseudomonadati</taxon>
        <taxon>Pseudomonadota</taxon>
        <taxon>Alphaproteobacteria</taxon>
        <taxon>Hyphomicrobiales</taxon>
        <taxon>Methylobacteriaceae</taxon>
        <taxon>Methylobacterium</taxon>
    </lineage>
</organism>
<dbReference type="AlphaFoldDB" id="A0A437PAL8"/>
<name>A0A437PAL8_9HYPH</name>
<dbReference type="Gene3D" id="3.90.280.10">
    <property type="entry name" value="PEBP-like"/>
    <property type="match status" value="1"/>
</dbReference>
<dbReference type="PANTHER" id="PTHR30289">
    <property type="entry name" value="UNCHARACTERIZED PROTEIN YBCL-RELATED"/>
    <property type="match status" value="1"/>
</dbReference>
<accession>A0A437PAL8</accession>
<keyword evidence="2" id="KW-1185">Reference proteome</keyword>
<evidence type="ECO:0000313" key="2">
    <source>
        <dbReference type="Proteomes" id="UP000286997"/>
    </source>
</evidence>
<sequence>MLEKLPHAVGAALSGVKAGLDRTAWHAEFATVPGGLALTSPAFADGAAIPARFTADGPGLSPPLAWSGVPAGTAALALLVEDADSPTPKPVVHAIAWHVDPGRAGLDEGELAPDAPDAPDLGRNTYLRAGWLPPDPPTGHGPHRYLFQLYALKAPLDLDGTPGRTAFLDGVRAGAIARGLLTGTYERP</sequence>